<dbReference type="RefSeq" id="WP_155050230.1">
    <property type="nucleotide sequence ID" value="NZ_BAAAIB010000003.1"/>
</dbReference>
<dbReference type="InterPro" id="IPR015797">
    <property type="entry name" value="NUDIX_hydrolase-like_dom_sf"/>
</dbReference>
<proteinExistence type="predicted"/>
<protein>
    <recommendedName>
        <fullName evidence="3">Nudix hydrolase domain-containing protein</fullName>
    </recommendedName>
</protein>
<evidence type="ECO:0000313" key="5">
    <source>
        <dbReference type="Proteomes" id="UP000433071"/>
    </source>
</evidence>
<keyword evidence="2" id="KW-1133">Transmembrane helix</keyword>
<dbReference type="AlphaFoldDB" id="A0A6I3M2I7"/>
<name>A0A6I3M2I7_9MICO</name>
<evidence type="ECO:0000256" key="2">
    <source>
        <dbReference type="SAM" id="Phobius"/>
    </source>
</evidence>
<feature type="transmembrane region" description="Helical" evidence="2">
    <location>
        <begin position="20"/>
        <end position="40"/>
    </location>
</feature>
<gene>
    <name evidence="4" type="ORF">GJ743_01865</name>
</gene>
<dbReference type="InterPro" id="IPR000086">
    <property type="entry name" value="NUDIX_hydrolase_dom"/>
</dbReference>
<feature type="transmembrane region" description="Helical" evidence="2">
    <location>
        <begin position="46"/>
        <end position="68"/>
    </location>
</feature>
<dbReference type="PROSITE" id="PS51462">
    <property type="entry name" value="NUDIX"/>
    <property type="match status" value="1"/>
</dbReference>
<accession>A0A6I3M2I7</accession>
<evidence type="ECO:0000256" key="1">
    <source>
        <dbReference type="SAM" id="MobiDB-lite"/>
    </source>
</evidence>
<feature type="region of interest" description="Disordered" evidence="1">
    <location>
        <begin position="373"/>
        <end position="394"/>
    </location>
</feature>
<dbReference type="SUPFAM" id="SSF55811">
    <property type="entry name" value="Nudix"/>
    <property type="match status" value="1"/>
</dbReference>
<reference evidence="4 5" key="1">
    <citation type="submission" date="2019-11" db="EMBL/GenBank/DDBJ databases">
        <title>Agromyces kandeliae sp. nov., isolated from mangrove soil.</title>
        <authorList>
            <person name="Wang R."/>
        </authorList>
    </citation>
    <scope>NUCLEOTIDE SEQUENCE [LARGE SCALE GENOMIC DNA]</scope>
    <source>
        <strain evidence="4 5">JCM 11433</strain>
    </source>
</reference>
<keyword evidence="2" id="KW-0472">Membrane</keyword>
<comment type="caution">
    <text evidence="4">The sequence shown here is derived from an EMBL/GenBank/DDBJ whole genome shotgun (WGS) entry which is preliminary data.</text>
</comment>
<dbReference type="Gene3D" id="3.90.79.10">
    <property type="entry name" value="Nucleoside Triphosphate Pyrophosphohydrolase"/>
    <property type="match status" value="1"/>
</dbReference>
<evidence type="ECO:0000313" key="4">
    <source>
        <dbReference type="EMBL" id="MTH67118.1"/>
    </source>
</evidence>
<dbReference type="EMBL" id="WMLB01000006">
    <property type="protein sequence ID" value="MTH67118.1"/>
    <property type="molecule type" value="Genomic_DNA"/>
</dbReference>
<sequence>MKSALLSFRDRAVFVARSEWVYIVAVVSFLVGLVPSLLALPPELAAVYAAASLVLGVVLLALDSIGLLGRWSKWNFRPLSRPIRFGSRRLYSDELPLIIESDEGSVAVNPAIDLELPGSHIPFVVEDHRYRLPDDLRQLAPFLLRHSATGRFPFNGPNVGLMSDLDSESVSAGRAVRLREGDFYSALCSNEATKLAIEREVDGEMVAFDFADRYVFREQGGLMPLEVSRLNNGLGASVLAITSDDRLVVTLQSTHAQAGAGLWAPSGSGALEPRDLDAAASRELGEAFAAGVARELNEETRIPTSAFGRVTLVGYGRWLDRGGKPELFGVVPVNLPHDDRLMPKPTSRIHAIGSDERNWTRRVDYVQLDLGAPVRRPSSSSNRRRKRRPMWRDTGLVPDLGPLESGISVPLDMALDALARQLAADPSLMATARAS</sequence>
<organism evidence="4 5">
    <name type="scientific">Agromyces bracchium</name>
    <dbReference type="NCBI Taxonomy" id="88376"/>
    <lineage>
        <taxon>Bacteria</taxon>
        <taxon>Bacillati</taxon>
        <taxon>Actinomycetota</taxon>
        <taxon>Actinomycetes</taxon>
        <taxon>Micrococcales</taxon>
        <taxon>Microbacteriaceae</taxon>
        <taxon>Agromyces</taxon>
    </lineage>
</organism>
<keyword evidence="5" id="KW-1185">Reference proteome</keyword>
<feature type="domain" description="Nudix hydrolase" evidence="3">
    <location>
        <begin position="231"/>
        <end position="383"/>
    </location>
</feature>
<dbReference type="OrthoDB" id="5147270at2"/>
<evidence type="ECO:0000259" key="3">
    <source>
        <dbReference type="PROSITE" id="PS51462"/>
    </source>
</evidence>
<dbReference type="Proteomes" id="UP000433071">
    <property type="component" value="Unassembled WGS sequence"/>
</dbReference>
<keyword evidence="2" id="KW-0812">Transmembrane</keyword>